<dbReference type="GO" id="GO:0046306">
    <property type="term" value="P:alkanesulfonate catabolic process"/>
    <property type="evidence" value="ECO:0007669"/>
    <property type="project" value="TreeGrafter"/>
</dbReference>
<protein>
    <submittedName>
        <fullName evidence="6">LLM class F420-dependent oxidoreductase</fullName>
    </submittedName>
</protein>
<keyword evidence="3" id="KW-0560">Oxidoreductase</keyword>
<dbReference type="RefSeq" id="WP_121789948.1">
    <property type="nucleotide sequence ID" value="NZ_CP033073.1"/>
</dbReference>
<evidence type="ECO:0000256" key="4">
    <source>
        <dbReference type="ARBA" id="ARBA00023033"/>
    </source>
</evidence>
<dbReference type="EMBL" id="CP033073">
    <property type="protein sequence ID" value="AYN42521.1"/>
    <property type="molecule type" value="Genomic_DNA"/>
</dbReference>
<dbReference type="Pfam" id="PF00296">
    <property type="entry name" value="Bac_luciferase"/>
    <property type="match status" value="1"/>
</dbReference>
<sequence>MPRPFRFGVNLLTPAPAAEWRAKCRRAEELGYDVILVPDHLGMTAPFPALVAAAEATERPRLGTFVLNAGFWNPALLAREVATTDALTGGRLELGLGTGYVQTEHEAAGLPYGSPRERVDRLRHTVAELDRLLGSPEHQPRPAQDRVPVLIGANGDRMLRLTAEHADIAAFTGARPGKTPGSLDPLGAGELDERVARYRALAADRPAPAELNLLVQQVAVADDPEPALRPLLERQPRLTLDDALALPIVLAGPLEDVVAKVRAQRERFGFSYVTVLEPSMEAFAPVLARLREEESA</sequence>
<name>A0A3G2JLP5_9ACTN</name>
<dbReference type="KEGG" id="sdd:D9753_30645"/>
<evidence type="ECO:0000256" key="2">
    <source>
        <dbReference type="ARBA" id="ARBA00022643"/>
    </source>
</evidence>
<evidence type="ECO:0000313" key="6">
    <source>
        <dbReference type="EMBL" id="AYN42521.1"/>
    </source>
</evidence>
<keyword evidence="7" id="KW-1185">Reference proteome</keyword>
<proteinExistence type="predicted"/>
<dbReference type="NCBIfam" id="TIGR03621">
    <property type="entry name" value="F420_MSMEG_2516"/>
    <property type="match status" value="1"/>
</dbReference>
<dbReference type="InterPro" id="IPR019923">
    <property type="entry name" value="Lucif-like_OxRdtase_MSMEG_2516"/>
</dbReference>
<dbReference type="OrthoDB" id="4288123at2"/>
<evidence type="ECO:0000256" key="1">
    <source>
        <dbReference type="ARBA" id="ARBA00022630"/>
    </source>
</evidence>
<dbReference type="AlphaFoldDB" id="A0A3G2JLP5"/>
<dbReference type="InterPro" id="IPR050172">
    <property type="entry name" value="SsuD_RutA_monooxygenase"/>
</dbReference>
<feature type="domain" description="Luciferase-like" evidence="5">
    <location>
        <begin position="5"/>
        <end position="231"/>
    </location>
</feature>
<evidence type="ECO:0000259" key="5">
    <source>
        <dbReference type="Pfam" id="PF00296"/>
    </source>
</evidence>
<keyword evidence="4" id="KW-0503">Monooxygenase</keyword>
<gene>
    <name evidence="6" type="ORF">D9753_30645</name>
</gene>
<evidence type="ECO:0000313" key="7">
    <source>
        <dbReference type="Proteomes" id="UP000268329"/>
    </source>
</evidence>
<keyword evidence="2" id="KW-0288">FMN</keyword>
<dbReference type="Gene3D" id="3.20.20.30">
    <property type="entry name" value="Luciferase-like domain"/>
    <property type="match status" value="1"/>
</dbReference>
<keyword evidence="1" id="KW-0285">Flavoprotein</keyword>
<dbReference type="Proteomes" id="UP000268329">
    <property type="component" value="Chromosome"/>
</dbReference>
<dbReference type="SUPFAM" id="SSF51679">
    <property type="entry name" value="Bacterial luciferase-like"/>
    <property type="match status" value="1"/>
</dbReference>
<reference evidence="6 7" key="1">
    <citation type="submission" date="2018-10" db="EMBL/GenBank/DDBJ databases">
        <title>The genome of Streptomyces dangxiongensis Z022.</title>
        <authorList>
            <person name="Zhang B."/>
        </authorList>
    </citation>
    <scope>NUCLEOTIDE SEQUENCE [LARGE SCALE GENOMIC DNA]</scope>
    <source>
        <strain evidence="6 7">Z022</strain>
    </source>
</reference>
<dbReference type="InterPro" id="IPR036661">
    <property type="entry name" value="Luciferase-like_sf"/>
</dbReference>
<dbReference type="PANTHER" id="PTHR42847">
    <property type="entry name" value="ALKANESULFONATE MONOOXYGENASE"/>
    <property type="match status" value="1"/>
</dbReference>
<accession>A0A3G2JLP5</accession>
<dbReference type="InterPro" id="IPR011251">
    <property type="entry name" value="Luciferase-like_dom"/>
</dbReference>
<dbReference type="GO" id="GO:0008726">
    <property type="term" value="F:alkanesulfonate monooxygenase activity"/>
    <property type="evidence" value="ECO:0007669"/>
    <property type="project" value="TreeGrafter"/>
</dbReference>
<dbReference type="PANTHER" id="PTHR42847:SF4">
    <property type="entry name" value="ALKANESULFONATE MONOOXYGENASE-RELATED"/>
    <property type="match status" value="1"/>
</dbReference>
<evidence type="ECO:0000256" key="3">
    <source>
        <dbReference type="ARBA" id="ARBA00023002"/>
    </source>
</evidence>
<organism evidence="6 7">
    <name type="scientific">Streptomyces dangxiongensis</name>
    <dbReference type="NCBI Taxonomy" id="1442032"/>
    <lineage>
        <taxon>Bacteria</taxon>
        <taxon>Bacillati</taxon>
        <taxon>Actinomycetota</taxon>
        <taxon>Actinomycetes</taxon>
        <taxon>Kitasatosporales</taxon>
        <taxon>Streptomycetaceae</taxon>
        <taxon>Streptomyces</taxon>
    </lineage>
</organism>